<keyword evidence="4" id="KW-1185">Reference proteome</keyword>
<comment type="caution">
    <text evidence="3">The sequence shown here is derived from an EMBL/GenBank/DDBJ whole genome shotgun (WGS) entry which is preliminary data.</text>
</comment>
<dbReference type="InterPro" id="IPR019557">
    <property type="entry name" value="AminoTfrase-like_pln_mobile"/>
</dbReference>
<feature type="region of interest" description="Disordered" evidence="1">
    <location>
        <begin position="142"/>
        <end position="164"/>
    </location>
</feature>
<reference evidence="3 4" key="1">
    <citation type="submission" date="2019-01" db="EMBL/GenBank/DDBJ databases">
        <title>Sequencing of cultivated peanut Arachis hypogaea provides insights into genome evolution and oil improvement.</title>
        <authorList>
            <person name="Chen X."/>
        </authorList>
    </citation>
    <scope>NUCLEOTIDE SEQUENCE [LARGE SCALE GENOMIC DNA]</scope>
    <source>
        <strain evidence="4">cv. Fuhuasheng</strain>
        <tissue evidence="3">Leaves</tissue>
    </source>
</reference>
<dbReference type="GO" id="GO:0010073">
    <property type="term" value="P:meristem maintenance"/>
    <property type="evidence" value="ECO:0007669"/>
    <property type="project" value="InterPro"/>
</dbReference>
<proteinExistence type="predicted"/>
<evidence type="ECO:0000256" key="1">
    <source>
        <dbReference type="SAM" id="MobiDB-lite"/>
    </source>
</evidence>
<dbReference type="Proteomes" id="UP000289738">
    <property type="component" value="Chromosome B07"/>
</dbReference>
<dbReference type="AlphaFoldDB" id="A0A444YEM5"/>
<protein>
    <recommendedName>
        <fullName evidence="2">Aminotransferase-like plant mobile domain-containing protein</fullName>
    </recommendedName>
</protein>
<dbReference type="InterPro" id="IPR044824">
    <property type="entry name" value="MAIN-like"/>
</dbReference>
<sequence>MFLLNQPNRNLIVRKLDPPMTWNPMVENYLRSTGFYHVFRIGLIRGFYPLLAALVERCGPKTHSFVLPVGEVTMTLEDVAHIFGLPIDGEPMSEWTDSSSDFVQSQSIAISVTNRLSVLGWVRTIRDAEPLDTEESIKRYVRCQQGQSSRQSQHSQHGQSSQHSQPILYIPPRQEWIDFPSVPWQIPVDGHGDQQIQQWVNAGLGGCPDLTSIPSPAEVDDPHWASVDMAAGMRGPASDPTSERVSCDSGFIEMHAVFEVVAEFNPGASAPTEAGGSASPTIDDSVRGHSYDLRMERNPPDRYTPSRFGQGIMGKGLNWLGRKK</sequence>
<feature type="compositionally biased region" description="Low complexity" evidence="1">
    <location>
        <begin position="144"/>
        <end position="164"/>
    </location>
</feature>
<feature type="domain" description="Aminotransferase-like plant mobile" evidence="2">
    <location>
        <begin position="34"/>
        <end position="99"/>
    </location>
</feature>
<evidence type="ECO:0000313" key="3">
    <source>
        <dbReference type="EMBL" id="RYR00351.1"/>
    </source>
</evidence>
<name>A0A444YEM5_ARAHY</name>
<dbReference type="PANTHER" id="PTHR46033">
    <property type="entry name" value="PROTEIN MAIN-LIKE 2"/>
    <property type="match status" value="1"/>
</dbReference>
<gene>
    <name evidence="3" type="ORF">Ahy_B07g088484</name>
</gene>
<dbReference type="PANTHER" id="PTHR46033:SF8">
    <property type="entry name" value="PROTEIN MAINTENANCE OF MERISTEMS-LIKE"/>
    <property type="match status" value="1"/>
</dbReference>
<evidence type="ECO:0000259" key="2">
    <source>
        <dbReference type="Pfam" id="PF10536"/>
    </source>
</evidence>
<dbReference type="EMBL" id="SDMP01000017">
    <property type="protein sequence ID" value="RYR00351.1"/>
    <property type="molecule type" value="Genomic_DNA"/>
</dbReference>
<dbReference type="Gramene" id="arahy.Tifrunner.gnm2.ann2.Ah17g059900.1">
    <property type="protein sequence ID" value="arahy.Tifrunner.gnm2.ann2.Ah17g059900.1-CDS"/>
    <property type="gene ID" value="arahy.Tifrunner.gnm2.ann2.Ah17g059900"/>
</dbReference>
<accession>A0A444YEM5</accession>
<evidence type="ECO:0000313" key="4">
    <source>
        <dbReference type="Proteomes" id="UP000289738"/>
    </source>
</evidence>
<dbReference type="Pfam" id="PF10536">
    <property type="entry name" value="PMD"/>
    <property type="match status" value="1"/>
</dbReference>
<organism evidence="3 4">
    <name type="scientific">Arachis hypogaea</name>
    <name type="common">Peanut</name>
    <dbReference type="NCBI Taxonomy" id="3818"/>
    <lineage>
        <taxon>Eukaryota</taxon>
        <taxon>Viridiplantae</taxon>
        <taxon>Streptophyta</taxon>
        <taxon>Embryophyta</taxon>
        <taxon>Tracheophyta</taxon>
        <taxon>Spermatophyta</taxon>
        <taxon>Magnoliopsida</taxon>
        <taxon>eudicotyledons</taxon>
        <taxon>Gunneridae</taxon>
        <taxon>Pentapetalae</taxon>
        <taxon>rosids</taxon>
        <taxon>fabids</taxon>
        <taxon>Fabales</taxon>
        <taxon>Fabaceae</taxon>
        <taxon>Papilionoideae</taxon>
        <taxon>50 kb inversion clade</taxon>
        <taxon>dalbergioids sensu lato</taxon>
        <taxon>Dalbergieae</taxon>
        <taxon>Pterocarpus clade</taxon>
        <taxon>Arachis</taxon>
    </lineage>
</organism>